<name>A0ABT0WDN6_9BACI</name>
<comment type="caution">
    <text evidence="1">The sequence shown here is derived from an EMBL/GenBank/DDBJ whole genome shotgun (WGS) entry which is preliminary data.</text>
</comment>
<reference evidence="1 2" key="1">
    <citation type="submission" date="2022-06" db="EMBL/GenBank/DDBJ databases">
        <authorList>
            <person name="Jeon C.O."/>
        </authorList>
    </citation>
    <scope>NUCLEOTIDE SEQUENCE [LARGE SCALE GENOMIC DNA]</scope>
    <source>
        <strain evidence="1 2">KCTC 13943</strain>
    </source>
</reference>
<evidence type="ECO:0000313" key="1">
    <source>
        <dbReference type="EMBL" id="MCM2533663.1"/>
    </source>
</evidence>
<dbReference type="EMBL" id="JAMQCR010000001">
    <property type="protein sequence ID" value="MCM2533663.1"/>
    <property type="molecule type" value="Genomic_DNA"/>
</dbReference>
<protein>
    <submittedName>
        <fullName evidence="1">Uncharacterized protein</fullName>
    </submittedName>
</protein>
<dbReference type="Proteomes" id="UP001523262">
    <property type="component" value="Unassembled WGS sequence"/>
</dbReference>
<sequence length="72" mass="7958">MLGIRDKTPSAREESKNFRYKKAMSLWFNSLKSAAAEAVAGKGNSYGLMNQNTACFDKQAVFSYIVIGDSEN</sequence>
<evidence type="ECO:0000313" key="2">
    <source>
        <dbReference type="Proteomes" id="UP001523262"/>
    </source>
</evidence>
<keyword evidence="2" id="KW-1185">Reference proteome</keyword>
<organism evidence="1 2">
    <name type="scientific">Neobacillus pocheonensis</name>
    <dbReference type="NCBI Taxonomy" id="363869"/>
    <lineage>
        <taxon>Bacteria</taxon>
        <taxon>Bacillati</taxon>
        <taxon>Bacillota</taxon>
        <taxon>Bacilli</taxon>
        <taxon>Bacillales</taxon>
        <taxon>Bacillaceae</taxon>
        <taxon>Neobacillus</taxon>
    </lineage>
</organism>
<proteinExistence type="predicted"/>
<gene>
    <name evidence="1" type="ORF">NDK43_16290</name>
</gene>
<accession>A0ABT0WDN6</accession>